<dbReference type="RefSeq" id="WP_136077489.1">
    <property type="nucleotide sequence ID" value="NZ_CAAHFG010000001.1"/>
</dbReference>
<keyword evidence="2" id="KW-1185">Reference proteome</keyword>
<organism evidence="1 2">
    <name type="scientific">Pontiella desulfatans</name>
    <dbReference type="NCBI Taxonomy" id="2750659"/>
    <lineage>
        <taxon>Bacteria</taxon>
        <taxon>Pseudomonadati</taxon>
        <taxon>Kiritimatiellota</taxon>
        <taxon>Kiritimatiellia</taxon>
        <taxon>Kiritimatiellales</taxon>
        <taxon>Pontiellaceae</taxon>
        <taxon>Pontiella</taxon>
    </lineage>
</organism>
<reference evidence="1 2" key="1">
    <citation type="submission" date="2019-04" db="EMBL/GenBank/DDBJ databases">
        <authorList>
            <person name="Van Vliet M D."/>
        </authorList>
    </citation>
    <scope>NUCLEOTIDE SEQUENCE [LARGE SCALE GENOMIC DNA]</scope>
    <source>
        <strain evidence="1 2">F1</strain>
    </source>
</reference>
<accession>A0A6C2TW15</accession>
<proteinExistence type="predicted"/>
<dbReference type="EMBL" id="CAAHFG010000001">
    <property type="protein sequence ID" value="VGO11757.1"/>
    <property type="molecule type" value="Genomic_DNA"/>
</dbReference>
<evidence type="ECO:0000313" key="1">
    <source>
        <dbReference type="EMBL" id="VGO11757.1"/>
    </source>
</evidence>
<protein>
    <recommendedName>
        <fullName evidence="3">RapA2 cadherin-like domain-containing protein</fullName>
    </recommendedName>
</protein>
<dbReference type="Gene3D" id="2.60.40.3440">
    <property type="match status" value="1"/>
</dbReference>
<dbReference type="Proteomes" id="UP000366872">
    <property type="component" value="Unassembled WGS sequence"/>
</dbReference>
<name>A0A6C2TW15_PONDE</name>
<evidence type="ECO:0000313" key="2">
    <source>
        <dbReference type="Proteomes" id="UP000366872"/>
    </source>
</evidence>
<gene>
    <name evidence="1" type="ORF">PDESU_00303</name>
</gene>
<dbReference type="Pfam" id="PF17963">
    <property type="entry name" value="Big_9"/>
    <property type="match status" value="1"/>
</dbReference>
<dbReference type="AlphaFoldDB" id="A0A6C2TW15"/>
<evidence type="ECO:0008006" key="3">
    <source>
        <dbReference type="Google" id="ProtNLM"/>
    </source>
</evidence>
<sequence>MRERACKLGAVTLAVAAFGVVVVHADTFITYGKVDYPGAAEVVTVPAADAGFGDDANVSLAQTFSVSNAFSLGTIYIPYENDTGGSTADWSMTVRIFPVADVSASNVVASGADVYTNTFTFPYVGGSDTTAEINLTTPVVLAASVGTSGYALQITESSGGDFLPGWEWLRSSTADPYAGGDMYEDGTIKGTGTSARDLSIALAPPLPPTARDDEYILPAGSISTNVAAPGVLANDASYDSAILATNISSGSLTLNPDGSFSCSGLVNGLNTFSYAVVGGSVTSAPATVSLLVTLTEDPPTAVDDSYSMDFGLGDSNIVGNVLDNDINNSLVYGLSAMEDDYTVANGTLNVSTNGDFTYTPNAGFTGIETFTYKAYTPLATSVVATVTLTVEDNEPAREATLFDFNEGTEFDDKSYNVSMTRSNNLGEALTITTVDVIGQDGSSATNGVNNKTNIQSSSNSLGINSADDIWGVGSESRDFNPGEAWIISFDKDVVMNFIDLSSQGVDTEMTVSSSAFDDIVLLGTGDGSGGFTLGDVVVPAGTNVMFQMTSTTNAADWQLRIAELYVFSTNIVATTPYEDWMAEQGLTNGVNAAYGDDPDGDDMDNLLEYALGGNALLNDASTFLPGYAVAEDGSTNYLNYVYRRRIDYAARGMTYAVGAGGNLVHEPMTNATQQLPAGAIDADFESVTNRVSMDGKDAQFMELKVTID</sequence>